<reference evidence="12" key="5">
    <citation type="submission" date="2015-06" db="UniProtKB">
        <authorList>
            <consortium name="EnsemblFungi"/>
        </authorList>
    </citation>
    <scope>IDENTIFICATION</scope>
    <source>
        <strain evidence="12">ATCC 64411</strain>
    </source>
</reference>
<dbReference type="UniPathway" id="UPA00232"/>
<dbReference type="OrthoDB" id="619536at2759"/>
<reference evidence="12" key="4">
    <citation type="journal article" date="2015" name="G3 (Bethesda)">
        <title>Genome sequences of three phytopathogenic species of the Magnaporthaceae family of fungi.</title>
        <authorList>
            <person name="Okagaki L.H."/>
            <person name="Nunes C.C."/>
            <person name="Sailsbery J."/>
            <person name="Clay B."/>
            <person name="Brown D."/>
            <person name="John T."/>
            <person name="Oh Y."/>
            <person name="Young N."/>
            <person name="Fitzgerald M."/>
            <person name="Haas B.J."/>
            <person name="Zeng Q."/>
            <person name="Young S."/>
            <person name="Adiconis X."/>
            <person name="Fan L."/>
            <person name="Levin J.Z."/>
            <person name="Mitchell T.K."/>
            <person name="Okubara P.A."/>
            <person name="Farman M.L."/>
            <person name="Kohn L.M."/>
            <person name="Birren B."/>
            <person name="Ma L.-J."/>
            <person name="Dean R.A."/>
        </authorList>
    </citation>
    <scope>NUCLEOTIDE SEQUENCE</scope>
    <source>
        <strain evidence="12">ATCC 64411 / 73-15</strain>
    </source>
</reference>
<proteinExistence type="inferred from homology"/>
<dbReference type="Proteomes" id="UP000011715">
    <property type="component" value="Unassembled WGS sequence"/>
</dbReference>
<dbReference type="PANTHER" id="PTHR21427:SF19">
    <property type="entry name" value="UBIQUINONE BIOSYNTHESIS PROTEIN COQ9, MITOCHONDRIAL"/>
    <property type="match status" value="1"/>
</dbReference>
<accession>A0A0C4DUH2</accession>
<dbReference type="AlphaFoldDB" id="A0A0C4DUH2"/>
<evidence type="ECO:0000313" key="12">
    <source>
        <dbReference type="EnsemblFungi" id="MAPG_03611T0"/>
    </source>
</evidence>
<feature type="compositionally biased region" description="Low complexity" evidence="9">
    <location>
        <begin position="32"/>
        <end position="56"/>
    </location>
</feature>
<evidence type="ECO:0000256" key="3">
    <source>
        <dbReference type="ARBA" id="ARBA00010766"/>
    </source>
</evidence>
<protein>
    <recommendedName>
        <fullName evidence="8">Ubiquinone biosynthesis protein</fullName>
    </recommendedName>
</protein>
<reference evidence="13" key="1">
    <citation type="submission" date="2010-05" db="EMBL/GenBank/DDBJ databases">
        <title>The genome sequence of Magnaporthe poae strain ATCC 64411.</title>
        <authorList>
            <person name="Ma L.-J."/>
            <person name="Dead R."/>
            <person name="Young S."/>
            <person name="Zeng Q."/>
            <person name="Koehrsen M."/>
            <person name="Alvarado L."/>
            <person name="Berlin A."/>
            <person name="Chapman S.B."/>
            <person name="Chen Z."/>
            <person name="Freedman E."/>
            <person name="Gellesch M."/>
            <person name="Goldberg J."/>
            <person name="Griggs A."/>
            <person name="Gujja S."/>
            <person name="Heilman E.R."/>
            <person name="Heiman D."/>
            <person name="Hepburn T."/>
            <person name="Howarth C."/>
            <person name="Jen D."/>
            <person name="Larson L."/>
            <person name="Mehta T."/>
            <person name="Neiman D."/>
            <person name="Pearson M."/>
            <person name="Roberts A."/>
            <person name="Saif S."/>
            <person name="Shea T."/>
            <person name="Shenoy N."/>
            <person name="Sisk P."/>
            <person name="Stolte C."/>
            <person name="Sykes S."/>
            <person name="Walk T."/>
            <person name="White J."/>
            <person name="Yandava C."/>
            <person name="Haas B."/>
            <person name="Nusbaum C."/>
            <person name="Birren B."/>
        </authorList>
    </citation>
    <scope>NUCLEOTIDE SEQUENCE [LARGE SCALE GENOMIC DNA]</scope>
    <source>
        <strain evidence="13">ATCC 64411 / 73-15</strain>
    </source>
</reference>
<keyword evidence="5" id="KW-0809">Transit peptide</keyword>
<dbReference type="InterPro" id="IPR012762">
    <property type="entry name" value="Ubiq_biosynth_COQ9"/>
</dbReference>
<evidence type="ECO:0000259" key="10">
    <source>
        <dbReference type="Pfam" id="PF08511"/>
    </source>
</evidence>
<evidence type="ECO:0000256" key="8">
    <source>
        <dbReference type="RuleBase" id="RU366063"/>
    </source>
</evidence>
<evidence type="ECO:0000256" key="5">
    <source>
        <dbReference type="ARBA" id="ARBA00022946"/>
    </source>
</evidence>
<sequence>MSVSQPLSGVLRSLSRIPRASAARPALRKAGSRCLSSRTTASPPTRPLLRTPPSATCTPARHYYHPTTIPPDRPSPFSATETAILTAACAHVPTHGKTPPAETARITRLLAERARELFLPEDGNRALAQAEVNARAERLAWERLLLNEPVIGRWQEAQAIMAQPTFAPECLAELARLADDVWALAGDAAVDPSWYAKRAALSAVYAAAELYMTTDRSPGFRETREFVRRRFAETAEVGRAVSSVGQWLGFTTVSALNVLRSKGVNI</sequence>
<evidence type="ECO:0000313" key="11">
    <source>
        <dbReference type="EMBL" id="KLU84571.1"/>
    </source>
</evidence>
<evidence type="ECO:0000313" key="13">
    <source>
        <dbReference type="Proteomes" id="UP000011715"/>
    </source>
</evidence>
<dbReference type="GO" id="GO:0008289">
    <property type="term" value="F:lipid binding"/>
    <property type="evidence" value="ECO:0007669"/>
    <property type="project" value="UniProtKB-UniRule"/>
</dbReference>
<dbReference type="InterPro" id="IPR013718">
    <property type="entry name" value="COQ9_C"/>
</dbReference>
<dbReference type="Gene3D" id="1.10.357.10">
    <property type="entry name" value="Tetracycline Repressor, domain 2"/>
    <property type="match status" value="1"/>
</dbReference>
<feature type="domain" description="COQ9 C-terminal" evidence="10">
    <location>
        <begin position="168"/>
        <end position="237"/>
    </location>
</feature>
<evidence type="ECO:0000256" key="6">
    <source>
        <dbReference type="ARBA" id="ARBA00023121"/>
    </source>
</evidence>
<dbReference type="EMBL" id="ADBL01000864">
    <property type="status" value="NOT_ANNOTATED_CDS"/>
    <property type="molecule type" value="Genomic_DNA"/>
</dbReference>
<dbReference type="Pfam" id="PF08511">
    <property type="entry name" value="COQ9"/>
    <property type="match status" value="1"/>
</dbReference>
<gene>
    <name evidence="11" type="ORF">MAPG_03611</name>
</gene>
<keyword evidence="13" id="KW-1185">Reference proteome</keyword>
<dbReference type="VEuPathDB" id="FungiDB:MAPG_03611"/>
<comment type="function">
    <text evidence="8">Membrane-associated protein that warps the membrane surface to access and bind aromatic isoprenes with high specificity, including ubiquinone (CoQ) isoprene intermediates and presents them directly to Coq7, therefore facilitating the Coq7-mediated hydroxylase step. Participates in the biosynthesis of coenzyme Q, also named ubiquinone, an essential lipid-soluble electron transporter for aerobic cellular respiration.</text>
</comment>
<dbReference type="OMA" id="CTPARHY"/>
<evidence type="ECO:0000256" key="7">
    <source>
        <dbReference type="ARBA" id="ARBA00023128"/>
    </source>
</evidence>
<feature type="region of interest" description="Disordered" evidence="9">
    <location>
        <begin position="20"/>
        <end position="77"/>
    </location>
</feature>
<reference evidence="11" key="2">
    <citation type="submission" date="2010-05" db="EMBL/GenBank/DDBJ databases">
        <title>The Genome Sequence of Magnaporthe poae strain ATCC 64411.</title>
        <authorList>
            <consortium name="The Broad Institute Genome Sequencing Platform"/>
            <consortium name="Broad Institute Genome Sequencing Center for Infectious Disease"/>
            <person name="Ma L.-J."/>
            <person name="Dead R."/>
            <person name="Young S."/>
            <person name="Zeng Q."/>
            <person name="Koehrsen M."/>
            <person name="Alvarado L."/>
            <person name="Berlin A."/>
            <person name="Chapman S.B."/>
            <person name="Chen Z."/>
            <person name="Freedman E."/>
            <person name="Gellesch M."/>
            <person name="Goldberg J."/>
            <person name="Griggs A."/>
            <person name="Gujja S."/>
            <person name="Heilman E.R."/>
            <person name="Heiman D."/>
            <person name="Hepburn T."/>
            <person name="Howarth C."/>
            <person name="Jen D."/>
            <person name="Larson L."/>
            <person name="Mehta T."/>
            <person name="Neiman D."/>
            <person name="Pearson M."/>
            <person name="Roberts A."/>
            <person name="Saif S."/>
            <person name="Shea T."/>
            <person name="Shenoy N."/>
            <person name="Sisk P."/>
            <person name="Stolte C."/>
            <person name="Sykes S."/>
            <person name="Walk T."/>
            <person name="White J."/>
            <person name="Yandava C."/>
            <person name="Haas B."/>
            <person name="Nusbaum C."/>
            <person name="Birren B."/>
        </authorList>
    </citation>
    <scope>NUCLEOTIDE SEQUENCE</scope>
    <source>
        <strain evidence="11">ATCC 64411</strain>
    </source>
</reference>
<evidence type="ECO:0000256" key="4">
    <source>
        <dbReference type="ARBA" id="ARBA00022688"/>
    </source>
</evidence>
<name>A0A0C4DUH2_MAGP6</name>
<keyword evidence="7 8" id="KW-0496">Mitochondrion</keyword>
<dbReference type="STRING" id="644358.A0A0C4DUH2"/>
<dbReference type="EnsemblFungi" id="MAPG_03611T0">
    <property type="protein sequence ID" value="MAPG_03611T0"/>
    <property type="gene ID" value="MAPG_03611"/>
</dbReference>
<evidence type="ECO:0000256" key="1">
    <source>
        <dbReference type="ARBA" id="ARBA00004173"/>
    </source>
</evidence>
<dbReference type="GO" id="GO:0006744">
    <property type="term" value="P:ubiquinone biosynthetic process"/>
    <property type="evidence" value="ECO:0007669"/>
    <property type="project" value="UniProtKB-UniRule"/>
</dbReference>
<keyword evidence="4 8" id="KW-0831">Ubiquinone biosynthesis</keyword>
<dbReference type="PANTHER" id="PTHR21427">
    <property type="entry name" value="UBIQUINONE BIOSYNTHESIS PROTEIN COQ9, MITOCHONDRIAL"/>
    <property type="match status" value="1"/>
</dbReference>
<comment type="similarity">
    <text evidence="3 8">Belongs to the COQ9 family.</text>
</comment>
<dbReference type="NCBIfam" id="TIGR02396">
    <property type="entry name" value="diverge_rpsU"/>
    <property type="match status" value="1"/>
</dbReference>
<dbReference type="EMBL" id="GL876968">
    <property type="protein sequence ID" value="KLU84571.1"/>
    <property type="molecule type" value="Genomic_DNA"/>
</dbReference>
<comment type="pathway">
    <text evidence="2 8">Cofactor biosynthesis; ubiquinone biosynthesis.</text>
</comment>
<organism evidence="12 13">
    <name type="scientific">Magnaporthiopsis poae (strain ATCC 64411 / 73-15)</name>
    <name type="common">Kentucky bluegrass fungus</name>
    <name type="synonym">Magnaporthe poae</name>
    <dbReference type="NCBI Taxonomy" id="644358"/>
    <lineage>
        <taxon>Eukaryota</taxon>
        <taxon>Fungi</taxon>
        <taxon>Dikarya</taxon>
        <taxon>Ascomycota</taxon>
        <taxon>Pezizomycotina</taxon>
        <taxon>Sordariomycetes</taxon>
        <taxon>Sordariomycetidae</taxon>
        <taxon>Magnaporthales</taxon>
        <taxon>Magnaporthaceae</taxon>
        <taxon>Magnaporthiopsis</taxon>
    </lineage>
</organism>
<evidence type="ECO:0000256" key="9">
    <source>
        <dbReference type="SAM" id="MobiDB-lite"/>
    </source>
</evidence>
<evidence type="ECO:0000256" key="2">
    <source>
        <dbReference type="ARBA" id="ARBA00004749"/>
    </source>
</evidence>
<comment type="subcellular location">
    <subcellularLocation>
        <location evidence="1 8">Mitochondrion</location>
    </subcellularLocation>
</comment>
<dbReference type="eggNOG" id="KOG2969">
    <property type="taxonomic scope" value="Eukaryota"/>
</dbReference>
<reference evidence="11" key="3">
    <citation type="submission" date="2011-03" db="EMBL/GenBank/DDBJ databases">
        <title>Annotation of Magnaporthe poae ATCC 64411.</title>
        <authorList>
            <person name="Ma L.-J."/>
            <person name="Dead R."/>
            <person name="Young S.K."/>
            <person name="Zeng Q."/>
            <person name="Gargeya S."/>
            <person name="Fitzgerald M."/>
            <person name="Haas B."/>
            <person name="Abouelleil A."/>
            <person name="Alvarado L."/>
            <person name="Arachchi H.M."/>
            <person name="Berlin A."/>
            <person name="Brown A."/>
            <person name="Chapman S.B."/>
            <person name="Chen Z."/>
            <person name="Dunbar C."/>
            <person name="Freedman E."/>
            <person name="Gearin G."/>
            <person name="Gellesch M."/>
            <person name="Goldberg J."/>
            <person name="Griggs A."/>
            <person name="Gujja S."/>
            <person name="Heiman D."/>
            <person name="Howarth C."/>
            <person name="Larson L."/>
            <person name="Lui A."/>
            <person name="MacDonald P.J.P."/>
            <person name="Mehta T."/>
            <person name="Montmayeur A."/>
            <person name="Murphy C."/>
            <person name="Neiman D."/>
            <person name="Pearson M."/>
            <person name="Priest M."/>
            <person name="Roberts A."/>
            <person name="Saif S."/>
            <person name="Shea T."/>
            <person name="Shenoy N."/>
            <person name="Sisk P."/>
            <person name="Stolte C."/>
            <person name="Sykes S."/>
            <person name="Yandava C."/>
            <person name="Wortman J."/>
            <person name="Nusbaum C."/>
            <person name="Birren B."/>
        </authorList>
    </citation>
    <scope>NUCLEOTIDE SEQUENCE</scope>
    <source>
        <strain evidence="11">ATCC 64411</strain>
    </source>
</reference>
<dbReference type="GO" id="GO:0005743">
    <property type="term" value="C:mitochondrial inner membrane"/>
    <property type="evidence" value="ECO:0007669"/>
    <property type="project" value="TreeGrafter"/>
</dbReference>
<keyword evidence="6 8" id="KW-0446">Lipid-binding</keyword>